<evidence type="ECO:0000313" key="3">
    <source>
        <dbReference type="Proteomes" id="UP000184749"/>
    </source>
</evidence>
<geneLocation type="plasmid" evidence="3">
    <name>prgalie4872d</name>
</geneLocation>
<accession>A0A1L5NWA9</accession>
<name>A0A1L5NWA9_9HYPH</name>
<keyword evidence="1" id="KW-1133">Transmembrane helix</keyword>
<dbReference type="EMBL" id="CP017105">
    <property type="protein sequence ID" value="APO72197.1"/>
    <property type="molecule type" value="Genomic_DNA"/>
</dbReference>
<reference evidence="2 3" key="1">
    <citation type="submission" date="2016-09" db="EMBL/GenBank/DDBJ databases">
        <title>The complete genome sequences of Rhizobium gallicum, symbiovars gallicum and phaseoli, symbionts associated to common bean (Phaseolus vulgaris).</title>
        <authorList>
            <person name="Bustos P."/>
            <person name="Santamaria R.I."/>
            <person name="Perez-Carrascal O.M."/>
            <person name="Juarez S."/>
            <person name="Lozano L."/>
            <person name="Martinez-Flores I."/>
            <person name="Martinez-Romero E."/>
            <person name="Cevallos M."/>
            <person name="Romero D."/>
            <person name="Davila G."/>
            <person name="Gonzalez V."/>
        </authorList>
    </citation>
    <scope>NUCLEOTIDE SEQUENCE [LARGE SCALE GENOMIC DNA]</scope>
    <source>
        <strain evidence="2 3">IE4872</strain>
        <plasmid evidence="3">prgalie4872d</plasmid>
    </source>
</reference>
<proteinExistence type="predicted"/>
<dbReference type="AlphaFoldDB" id="A0A1L5NWA9"/>
<sequence length="183" mass="21370">MWETVTSIYASVSAVLAFILGSVVGFGSFQIGRADRRFAVYDELRRSFDEAGMYSQIFKALDLIDDEDVNANNKGKLKLSDDVNVNTRHAFLALLERIALIWRSRLVNIRVLNYNFGHYAILAYDTDEMWPHKDDRSHPYYASLKDFIDQLRQEKKKLHANPQEYIRGVRMGGLREFFWNPFH</sequence>
<dbReference type="Proteomes" id="UP000184749">
    <property type="component" value="Plasmid pRgalIE4872d"/>
</dbReference>
<gene>
    <name evidence="2" type="ORF">IE4872_PD01676</name>
</gene>
<evidence type="ECO:0008006" key="4">
    <source>
        <dbReference type="Google" id="ProtNLM"/>
    </source>
</evidence>
<keyword evidence="1" id="KW-0472">Membrane</keyword>
<keyword evidence="2" id="KW-0614">Plasmid</keyword>
<evidence type="ECO:0000256" key="1">
    <source>
        <dbReference type="SAM" id="Phobius"/>
    </source>
</evidence>
<organism evidence="2 3">
    <name type="scientific">Rhizobium gallicum</name>
    <dbReference type="NCBI Taxonomy" id="56730"/>
    <lineage>
        <taxon>Bacteria</taxon>
        <taxon>Pseudomonadati</taxon>
        <taxon>Pseudomonadota</taxon>
        <taxon>Alphaproteobacteria</taxon>
        <taxon>Hyphomicrobiales</taxon>
        <taxon>Rhizobiaceae</taxon>
        <taxon>Rhizobium/Agrobacterium group</taxon>
        <taxon>Rhizobium</taxon>
    </lineage>
</organism>
<feature type="transmembrane region" description="Helical" evidence="1">
    <location>
        <begin position="6"/>
        <end position="29"/>
    </location>
</feature>
<evidence type="ECO:0000313" key="2">
    <source>
        <dbReference type="EMBL" id="APO72197.1"/>
    </source>
</evidence>
<protein>
    <recommendedName>
        <fullName evidence="4">DUF4760 domain-containing protein</fullName>
    </recommendedName>
</protein>
<keyword evidence="1" id="KW-0812">Transmembrane</keyword>